<dbReference type="EMBL" id="JAIFZM010000003">
    <property type="protein sequence ID" value="MCG3418364.1"/>
    <property type="molecule type" value="Genomic_DNA"/>
</dbReference>
<comment type="caution">
    <text evidence="2">The sequence shown here is derived from an EMBL/GenBank/DDBJ whole genome shotgun (WGS) entry which is preliminary data.</text>
</comment>
<dbReference type="Proteomes" id="UP001199631">
    <property type="component" value="Unassembled WGS sequence"/>
</dbReference>
<keyword evidence="3" id="KW-1185">Reference proteome</keyword>
<dbReference type="AlphaFoldDB" id="A0AAW5B445"/>
<feature type="compositionally biased region" description="Basic and acidic residues" evidence="1">
    <location>
        <begin position="8"/>
        <end position="25"/>
    </location>
</feature>
<accession>A0AAW5B445</accession>
<proteinExistence type="predicted"/>
<feature type="compositionally biased region" description="Acidic residues" evidence="1">
    <location>
        <begin position="26"/>
        <end position="35"/>
    </location>
</feature>
<protein>
    <recommendedName>
        <fullName evidence="4">FbpB family small basic protein</fullName>
    </recommendedName>
</protein>
<evidence type="ECO:0000313" key="2">
    <source>
        <dbReference type="EMBL" id="MCG3418364.1"/>
    </source>
</evidence>
<evidence type="ECO:0008006" key="4">
    <source>
        <dbReference type="Google" id="ProtNLM"/>
    </source>
</evidence>
<evidence type="ECO:0000256" key="1">
    <source>
        <dbReference type="SAM" id="MobiDB-lite"/>
    </source>
</evidence>
<reference evidence="2 3" key="1">
    <citation type="journal article" date="2022" name="Evol. Bioinform. Online">
        <title>Draft Genome Sequence of Oceanobacillus jordanicus Strain GSFE11, a Halotolerant Plant Growth-Promoting Bacterial Endophyte Isolated From the Jordan Valley.</title>
        <authorList>
            <person name="Alhindi T."/>
            <person name="Albdaiwi R."/>
        </authorList>
    </citation>
    <scope>NUCLEOTIDE SEQUENCE [LARGE SCALE GENOMIC DNA]</scope>
    <source>
        <strain evidence="2 3">GSFE11</strain>
    </source>
</reference>
<organism evidence="2 3">
    <name type="scientific">Oceanobacillus jordanicus</name>
    <dbReference type="NCBI Taxonomy" id="2867266"/>
    <lineage>
        <taxon>Bacteria</taxon>
        <taxon>Bacillati</taxon>
        <taxon>Bacillota</taxon>
        <taxon>Bacilli</taxon>
        <taxon>Bacillales</taxon>
        <taxon>Bacillaceae</taxon>
        <taxon>Oceanobacillus</taxon>
    </lineage>
</organism>
<dbReference type="RefSeq" id="WP_238018505.1">
    <property type="nucleotide sequence ID" value="NZ_JAIFZM010000003.1"/>
</dbReference>
<name>A0AAW5B445_9BACI</name>
<evidence type="ECO:0000313" key="3">
    <source>
        <dbReference type="Proteomes" id="UP001199631"/>
    </source>
</evidence>
<feature type="compositionally biased region" description="Basic and acidic residues" evidence="1">
    <location>
        <begin position="36"/>
        <end position="49"/>
    </location>
</feature>
<feature type="region of interest" description="Disordered" evidence="1">
    <location>
        <begin position="1"/>
        <end position="49"/>
    </location>
</feature>
<sequence>MWRKVDKRRLINQDKHASKANRNIDSEIENYVENENDNKSKDKKENDKK</sequence>
<gene>
    <name evidence="2" type="ORF">K3T81_04285</name>
</gene>